<keyword evidence="3" id="KW-1185">Reference proteome</keyword>
<keyword evidence="2" id="KW-0378">Hydrolase</keyword>
<dbReference type="GO" id="GO:0004519">
    <property type="term" value="F:endonuclease activity"/>
    <property type="evidence" value="ECO:0007669"/>
    <property type="project" value="UniProtKB-KW"/>
</dbReference>
<dbReference type="PANTHER" id="PTHR38590:SF1">
    <property type="entry name" value="BLL0828 PROTEIN"/>
    <property type="match status" value="1"/>
</dbReference>
<gene>
    <name evidence="2" type="ORF">SAMN02927928_1524</name>
</gene>
<dbReference type="PANTHER" id="PTHR38590">
    <property type="entry name" value="BLL0828 PROTEIN"/>
    <property type="match status" value="1"/>
</dbReference>
<dbReference type="Pfam" id="PF04480">
    <property type="entry name" value="DUF559"/>
    <property type="match status" value="1"/>
</dbReference>
<dbReference type="SUPFAM" id="SSF52980">
    <property type="entry name" value="Restriction endonuclease-like"/>
    <property type="match status" value="1"/>
</dbReference>
<feature type="domain" description="DUF559" evidence="1">
    <location>
        <begin position="8"/>
        <end position="112"/>
    </location>
</feature>
<dbReference type="OrthoDB" id="9798754at2"/>
<reference evidence="3" key="1">
    <citation type="submission" date="2016-10" db="EMBL/GenBank/DDBJ databases">
        <authorList>
            <person name="Varghese N."/>
            <person name="Submissions S."/>
        </authorList>
    </citation>
    <scope>NUCLEOTIDE SEQUENCE [LARGE SCALE GENOMIC DNA]</scope>
    <source>
        <strain evidence="3">CGMCC 1.3431</strain>
    </source>
</reference>
<dbReference type="EMBL" id="FMTS01000001">
    <property type="protein sequence ID" value="SCW48082.1"/>
    <property type="molecule type" value="Genomic_DNA"/>
</dbReference>
<keyword evidence="2" id="KW-0255">Endonuclease</keyword>
<dbReference type="InterPro" id="IPR047216">
    <property type="entry name" value="Endonuclease_DUF559_bact"/>
</dbReference>
<dbReference type="Proteomes" id="UP000199150">
    <property type="component" value="Unassembled WGS sequence"/>
</dbReference>
<evidence type="ECO:0000313" key="3">
    <source>
        <dbReference type="Proteomes" id="UP000199150"/>
    </source>
</evidence>
<dbReference type="STRING" id="260084.SAMN02927928_1524"/>
<dbReference type="InterPro" id="IPR007569">
    <property type="entry name" value="DUF559"/>
</dbReference>
<organism evidence="2 3">
    <name type="scientific">Asticcacaulis taihuensis</name>
    <dbReference type="NCBI Taxonomy" id="260084"/>
    <lineage>
        <taxon>Bacteria</taxon>
        <taxon>Pseudomonadati</taxon>
        <taxon>Pseudomonadota</taxon>
        <taxon>Alphaproteobacteria</taxon>
        <taxon>Caulobacterales</taxon>
        <taxon>Caulobacteraceae</taxon>
        <taxon>Asticcacaulis</taxon>
    </lineage>
</organism>
<proteinExistence type="predicted"/>
<keyword evidence="2" id="KW-0540">Nuclease</keyword>
<dbReference type="AlphaFoldDB" id="A0A1G4QU47"/>
<protein>
    <submittedName>
        <fullName evidence="2">Very-short-patch-repair endonuclease</fullName>
    </submittedName>
</protein>
<dbReference type="RefSeq" id="WP_090645668.1">
    <property type="nucleotide sequence ID" value="NZ_CBCRYE010000001.1"/>
</dbReference>
<accession>A0A1G4QU47</accession>
<evidence type="ECO:0000313" key="2">
    <source>
        <dbReference type="EMBL" id="SCW48082.1"/>
    </source>
</evidence>
<dbReference type="Gene3D" id="3.40.960.10">
    <property type="entry name" value="VSR Endonuclease"/>
    <property type="match status" value="1"/>
</dbReference>
<evidence type="ECO:0000259" key="1">
    <source>
        <dbReference type="Pfam" id="PF04480"/>
    </source>
</evidence>
<dbReference type="CDD" id="cd01038">
    <property type="entry name" value="Endonuclease_DUF559"/>
    <property type="match status" value="1"/>
</dbReference>
<name>A0A1G4QU47_9CAUL</name>
<sequence length="119" mass="13831">MREGAKIKLARHFRRQMTHAEVLLWLGLKGHSRDGFSFRKQHPVGPFIADFYCAKAKLVIEVDGQIHERHDHPQRDVMRDQWFAERGIETMRIPAADIMADAHDVGDGIVRYVRDKLKS</sequence>
<dbReference type="InterPro" id="IPR011335">
    <property type="entry name" value="Restrct_endonuc-II-like"/>
</dbReference>